<accession>A0A9Q3HIR2</accession>
<evidence type="ECO:0000313" key="3">
    <source>
        <dbReference type="Proteomes" id="UP000765509"/>
    </source>
</evidence>
<feature type="compositionally biased region" description="Polar residues" evidence="1">
    <location>
        <begin position="236"/>
        <end position="249"/>
    </location>
</feature>
<gene>
    <name evidence="2" type="ORF">O181_046633</name>
</gene>
<feature type="region of interest" description="Disordered" evidence="1">
    <location>
        <begin position="175"/>
        <end position="252"/>
    </location>
</feature>
<proteinExistence type="predicted"/>
<evidence type="ECO:0000256" key="1">
    <source>
        <dbReference type="SAM" id="MobiDB-lite"/>
    </source>
</evidence>
<protein>
    <submittedName>
        <fullName evidence="2">Uncharacterized protein</fullName>
    </submittedName>
</protein>
<keyword evidence="3" id="KW-1185">Reference proteome</keyword>
<comment type="caution">
    <text evidence="2">The sequence shown here is derived from an EMBL/GenBank/DDBJ whole genome shotgun (WGS) entry which is preliminary data.</text>
</comment>
<dbReference type="AlphaFoldDB" id="A0A9Q3HIR2"/>
<dbReference type="EMBL" id="AVOT02019402">
    <property type="protein sequence ID" value="MBW0506918.1"/>
    <property type="molecule type" value="Genomic_DNA"/>
</dbReference>
<dbReference type="Proteomes" id="UP000765509">
    <property type="component" value="Unassembled WGS sequence"/>
</dbReference>
<feature type="region of interest" description="Disordered" evidence="1">
    <location>
        <begin position="29"/>
        <end position="126"/>
    </location>
</feature>
<feature type="compositionally biased region" description="Basic and acidic residues" evidence="1">
    <location>
        <begin position="177"/>
        <end position="210"/>
    </location>
</feature>
<name>A0A9Q3HIR2_9BASI</name>
<organism evidence="2 3">
    <name type="scientific">Austropuccinia psidii MF-1</name>
    <dbReference type="NCBI Taxonomy" id="1389203"/>
    <lineage>
        <taxon>Eukaryota</taxon>
        <taxon>Fungi</taxon>
        <taxon>Dikarya</taxon>
        <taxon>Basidiomycota</taxon>
        <taxon>Pucciniomycotina</taxon>
        <taxon>Pucciniomycetes</taxon>
        <taxon>Pucciniales</taxon>
        <taxon>Sphaerophragmiaceae</taxon>
        <taxon>Austropuccinia</taxon>
    </lineage>
</organism>
<evidence type="ECO:0000313" key="2">
    <source>
        <dbReference type="EMBL" id="MBW0506918.1"/>
    </source>
</evidence>
<reference evidence="2" key="1">
    <citation type="submission" date="2021-03" db="EMBL/GenBank/DDBJ databases">
        <title>Draft genome sequence of rust myrtle Austropuccinia psidii MF-1, a brazilian biotype.</title>
        <authorList>
            <person name="Quecine M.C."/>
            <person name="Pachon D.M.R."/>
            <person name="Bonatelli M.L."/>
            <person name="Correr F.H."/>
            <person name="Franceschini L.M."/>
            <person name="Leite T.F."/>
            <person name="Margarido G.R.A."/>
            <person name="Almeida C.A."/>
            <person name="Ferrarezi J.A."/>
            <person name="Labate C.A."/>
        </authorList>
    </citation>
    <scope>NUCLEOTIDE SEQUENCE</scope>
    <source>
        <strain evidence="2">MF-1</strain>
    </source>
</reference>
<feature type="compositionally biased region" description="Basic and acidic residues" evidence="1">
    <location>
        <begin position="76"/>
        <end position="90"/>
    </location>
</feature>
<sequence length="272" mass="29553">MLYISIEDSHSTLDFATIIKSSIDKPYTRSVGPLGPFWPESNEAKRKKKGPSTSPEPQLGPHEPILTSNLNIPKNGQKDPRTQIGKEPHSGHFQPLASANHHRPPDQLQKDFPSIKGKDSPSPMSSIQRIQKNIHCHFFIVLEPSKQIITQARAQAVPTPTPRVLLDSTPAVPKLRAQLDRGPHWKGEAPSRKEGRGPGEDGEEEVKNSGEEEDSDGTEGAPAPVGASQDIGRPTLAQSNKPVSNQSEPSLLAIMQKMTQSMANIQAASSSE</sequence>